<organism evidence="1 2">
    <name type="scientific">Lachnospira multipara</name>
    <dbReference type="NCBI Taxonomy" id="28051"/>
    <lineage>
        <taxon>Bacteria</taxon>
        <taxon>Bacillati</taxon>
        <taxon>Bacillota</taxon>
        <taxon>Clostridia</taxon>
        <taxon>Lachnospirales</taxon>
        <taxon>Lachnospiraceae</taxon>
        <taxon>Lachnospira</taxon>
    </lineage>
</organism>
<reference evidence="1 2" key="1">
    <citation type="submission" date="2016-10" db="EMBL/GenBank/DDBJ databases">
        <authorList>
            <person name="de Groot N.N."/>
        </authorList>
    </citation>
    <scope>NUCLEOTIDE SEQUENCE [LARGE SCALE GENOMIC DNA]</scope>
    <source>
        <strain evidence="1 2">D15d</strain>
    </source>
</reference>
<evidence type="ECO:0000313" key="1">
    <source>
        <dbReference type="EMBL" id="SEF69347.1"/>
    </source>
</evidence>
<keyword evidence="2" id="KW-1185">Reference proteome</keyword>
<protein>
    <submittedName>
        <fullName evidence="1">Uncharacterized protein</fullName>
    </submittedName>
</protein>
<dbReference type="RefSeq" id="WP_103952631.1">
    <property type="nucleotide sequence ID" value="NZ_FNUL01000006.1"/>
</dbReference>
<name>A0A1H5U4Z3_9FIRM</name>
<evidence type="ECO:0000313" key="2">
    <source>
        <dbReference type="Proteomes" id="UP000236726"/>
    </source>
</evidence>
<gene>
    <name evidence="1" type="ORF">SAMN05216537_10644</name>
</gene>
<dbReference type="EMBL" id="FNUL01000006">
    <property type="protein sequence ID" value="SEF69347.1"/>
    <property type="molecule type" value="Genomic_DNA"/>
</dbReference>
<accession>A0A1H5U4Z3</accession>
<proteinExistence type="predicted"/>
<dbReference type="AlphaFoldDB" id="A0A1H5U4Z3"/>
<dbReference type="Proteomes" id="UP000236726">
    <property type="component" value="Unassembled WGS sequence"/>
</dbReference>
<sequence length="643" mass="70211">MVKEKSFKKRVKKLISLILSIILVLAGTNWWMIKGVKAEGSYTLKINSYDITDTSISDINYFSYTTDGEHWIKIAAVNTTGISNVKAIKLTLNSNYQLDSNTSIVTVTNNNVTNINISDILTTLKSNNGYTLSGTVDSFEISHINFVSNTSNNTTQNQPANLGVNVINFNTTDSTILNTNYFSYTTNGNDWITITTSDINRTISGATAIKLTLADGYSVANHTAFRDNGTDVLHSNLSTFTSNSGYSLNSSTNYSLENIDFVYNTSGNNNPGYSFNGTIYLTWVANNNFYYHKISGLTTNDPTTLQTKSIAEMKADNDDSIIFEIGNSYEFCYKSFGDLIDTNDATGNTYTNSDFNSATANQKLSMLRELDLTIDPTGAVSTSNSISTNGDRAFRLAIYTENCKAFTISGSGNYTINAEDQILTNSTVDLSDSTVSNPAEVNSFILNDTVNIVANNIGSTTTSIDSIEAVNVANSNAITINNTTGQVTFNSNFYNNVTFKITDTDNKAYYVKVNRYDMLISDSLVPGDTNNRIYSNVYYSKSLVGKVAVQVRIVKNDGSVEITNATLSSTTHLPNGDVVEQNYVDGSTGSETITSDIAMSTFYIDKTNVKDAYFTVIDTTNNSVLSGSGYGLRFNVATRSAIY</sequence>